<feature type="compositionally biased region" description="Basic and acidic residues" evidence="1">
    <location>
        <begin position="43"/>
        <end position="56"/>
    </location>
</feature>
<organism evidence="2 3">
    <name type="scientific">Streptomyces siamensis</name>
    <dbReference type="NCBI Taxonomy" id="1274986"/>
    <lineage>
        <taxon>Bacteria</taxon>
        <taxon>Bacillati</taxon>
        <taxon>Actinomycetota</taxon>
        <taxon>Actinomycetes</taxon>
        <taxon>Kitasatosporales</taxon>
        <taxon>Streptomycetaceae</taxon>
        <taxon>Streptomyces</taxon>
    </lineage>
</organism>
<accession>A0ABP9IPF4</accession>
<dbReference type="Proteomes" id="UP001501759">
    <property type="component" value="Unassembled WGS sequence"/>
</dbReference>
<evidence type="ECO:0000313" key="2">
    <source>
        <dbReference type="EMBL" id="GAA5005220.1"/>
    </source>
</evidence>
<gene>
    <name evidence="2" type="ORF">GCM10023335_21900</name>
</gene>
<evidence type="ECO:0000256" key="1">
    <source>
        <dbReference type="SAM" id="MobiDB-lite"/>
    </source>
</evidence>
<dbReference type="EMBL" id="BAABKB010000004">
    <property type="protein sequence ID" value="GAA5005220.1"/>
    <property type="molecule type" value="Genomic_DNA"/>
</dbReference>
<feature type="region of interest" description="Disordered" evidence="1">
    <location>
        <begin position="26"/>
        <end position="56"/>
    </location>
</feature>
<evidence type="ECO:0000313" key="3">
    <source>
        <dbReference type="Proteomes" id="UP001501759"/>
    </source>
</evidence>
<keyword evidence="3" id="KW-1185">Reference proteome</keyword>
<reference evidence="3" key="1">
    <citation type="journal article" date="2019" name="Int. J. Syst. Evol. Microbiol.">
        <title>The Global Catalogue of Microorganisms (GCM) 10K type strain sequencing project: providing services to taxonomists for standard genome sequencing and annotation.</title>
        <authorList>
            <consortium name="The Broad Institute Genomics Platform"/>
            <consortium name="The Broad Institute Genome Sequencing Center for Infectious Disease"/>
            <person name="Wu L."/>
            <person name="Ma J."/>
        </authorList>
    </citation>
    <scope>NUCLEOTIDE SEQUENCE [LARGE SCALE GENOMIC DNA]</scope>
    <source>
        <strain evidence="3">JCM 18409</strain>
    </source>
</reference>
<comment type="caution">
    <text evidence="2">The sequence shown here is derived from an EMBL/GenBank/DDBJ whole genome shotgun (WGS) entry which is preliminary data.</text>
</comment>
<name>A0ABP9IPF4_9ACTN</name>
<proteinExistence type="predicted"/>
<sequence length="56" mass="6179">MRTGYGALLVRGRHWRAAARKLTRSAKSRMRAVTGTGAISYGGDDRQTTGTRARDR</sequence>
<protein>
    <submittedName>
        <fullName evidence="2">Uncharacterized protein</fullName>
    </submittedName>
</protein>